<evidence type="ECO:0000313" key="2">
    <source>
        <dbReference type="Proteomes" id="UP001591681"/>
    </source>
</evidence>
<keyword evidence="2" id="KW-1185">Reference proteome</keyword>
<name>A0ABD1KKC5_9TELE</name>
<accession>A0ABD1KKC5</accession>
<sequence>MKMLEHTHPANYQHLLNGGFVVRRKGDISFNCVPTDQALEQTINREAKSDGGVIGFTLRKSALLRWLLTRHVTGEYSEIFKDLCSTKQSRKEHSELGKARMLRDAEDVSRVRDYIRIHCQDPFNLKEVTEELENVVSGRIASKPVEESLRSLPEKGKVACEQFIKERLVEQKLSFWDAIPKKPALTFADMKQHMTNDKEKKITIDTEVLFRRLLAVSKNRDVDLKMVLSYELAAVPPSLFHDDGAMRKIDKSELAKKLESVSEEIVELPALPGGGDATSAYIIDGMPLIQALNEDYFKTFDDLAEVITKRLIRLLKNPVYQAGEVMIVFDRYDCPSSVKSDERERRGASVGASQTHLIVGNRVVTSFRQFLKGAGNKPALVEFVSSYLIGIVDRIPKDKSIVIAGGFRDGEKVVRVTCQGTEEIVEQFSSQEEADTRMVLHAVSVKSKYLRTVVRCDDTDVLVILIYYMSLGLLTDEVFMHAGHSGKYVTRERFIPIHTLASELGQATCLSLPSLHALTGCDQLNLWHWEENGMCRSSKDPKVCLFQPSQLPPTDDAFKQHASRARYQSLIWCNSHLPKPQLDEPEDCGWFRDSSGLHPVLFTQELAPAEVRDVTHLYCQCKESNCENGTKCTCVHAGLKCIDICSCEDCPNVQSGAVSSAEV</sequence>
<evidence type="ECO:0000313" key="1">
    <source>
        <dbReference type="EMBL" id="KAL2099548.1"/>
    </source>
</evidence>
<comment type="caution">
    <text evidence="1">The sequence shown here is derived from an EMBL/GenBank/DDBJ whole genome shotgun (WGS) entry which is preliminary data.</text>
</comment>
<organism evidence="1 2">
    <name type="scientific">Coilia grayii</name>
    <name type="common">Gray's grenadier anchovy</name>
    <dbReference type="NCBI Taxonomy" id="363190"/>
    <lineage>
        <taxon>Eukaryota</taxon>
        <taxon>Metazoa</taxon>
        <taxon>Chordata</taxon>
        <taxon>Craniata</taxon>
        <taxon>Vertebrata</taxon>
        <taxon>Euteleostomi</taxon>
        <taxon>Actinopterygii</taxon>
        <taxon>Neopterygii</taxon>
        <taxon>Teleostei</taxon>
        <taxon>Clupei</taxon>
        <taxon>Clupeiformes</taxon>
        <taxon>Clupeoidei</taxon>
        <taxon>Engraulidae</taxon>
        <taxon>Coilinae</taxon>
        <taxon>Coilia</taxon>
    </lineage>
</organism>
<dbReference type="PANTHER" id="PTHR46704">
    <property type="entry name" value="CXC DOMAIN-CONTAINING PROTEIN-RELATED"/>
    <property type="match status" value="1"/>
</dbReference>
<reference evidence="1 2" key="1">
    <citation type="submission" date="2024-09" db="EMBL/GenBank/DDBJ databases">
        <title>A chromosome-level genome assembly of Gray's grenadier anchovy, Coilia grayii.</title>
        <authorList>
            <person name="Fu Z."/>
        </authorList>
    </citation>
    <scope>NUCLEOTIDE SEQUENCE [LARGE SCALE GENOMIC DNA]</scope>
    <source>
        <strain evidence="1">G4</strain>
        <tissue evidence="1">Muscle</tissue>
    </source>
</reference>
<protein>
    <recommendedName>
        <fullName evidence="3">CRC domain-containing protein</fullName>
    </recommendedName>
</protein>
<dbReference type="Proteomes" id="UP001591681">
    <property type="component" value="Unassembled WGS sequence"/>
</dbReference>
<gene>
    <name evidence="1" type="ORF">ACEWY4_003942</name>
</gene>
<proteinExistence type="predicted"/>
<dbReference type="PANTHER" id="PTHR46704:SF9">
    <property type="entry name" value="BHLH DOMAIN-CONTAINING PROTEIN"/>
    <property type="match status" value="1"/>
</dbReference>
<evidence type="ECO:0008006" key="3">
    <source>
        <dbReference type="Google" id="ProtNLM"/>
    </source>
</evidence>
<dbReference type="EMBL" id="JBHFQA010000004">
    <property type="protein sequence ID" value="KAL2099548.1"/>
    <property type="molecule type" value="Genomic_DNA"/>
</dbReference>
<dbReference type="AlphaFoldDB" id="A0ABD1KKC5"/>